<evidence type="ECO:0000256" key="2">
    <source>
        <dbReference type="PROSITE-ProRule" id="PRU00339"/>
    </source>
</evidence>
<gene>
    <name evidence="4" type="ORF">ETQ85_23290</name>
</gene>
<dbReference type="SUPFAM" id="SSF48695">
    <property type="entry name" value="Multiheme cytochromes"/>
    <property type="match status" value="1"/>
</dbReference>
<dbReference type="Pfam" id="PF13428">
    <property type="entry name" value="TPR_14"/>
    <property type="match status" value="1"/>
</dbReference>
<dbReference type="InterPro" id="IPR051829">
    <property type="entry name" value="Multiheme_Cytochr_ET"/>
</dbReference>
<dbReference type="Gene3D" id="1.10.1130.10">
    <property type="entry name" value="Flavocytochrome C3, Chain A"/>
    <property type="match status" value="2"/>
</dbReference>
<evidence type="ECO:0000313" key="4">
    <source>
        <dbReference type="EMBL" id="TYC52021.1"/>
    </source>
</evidence>
<organism evidence="4 5">
    <name type="scientific">Zoogloea oleivorans</name>
    <dbReference type="NCBI Taxonomy" id="1552750"/>
    <lineage>
        <taxon>Bacteria</taxon>
        <taxon>Pseudomonadati</taxon>
        <taxon>Pseudomonadota</taxon>
        <taxon>Betaproteobacteria</taxon>
        <taxon>Rhodocyclales</taxon>
        <taxon>Zoogloeaceae</taxon>
        <taxon>Zoogloea</taxon>
    </lineage>
</organism>
<dbReference type="EMBL" id="SDKK01000035">
    <property type="protein sequence ID" value="TYC52021.1"/>
    <property type="molecule type" value="Genomic_DNA"/>
</dbReference>
<reference evidence="4 5" key="1">
    <citation type="submission" date="2019-01" db="EMBL/GenBank/DDBJ databases">
        <title>Zoogloea oleivorans genome sequencing and assembly.</title>
        <authorList>
            <person name="Tancsics A."/>
            <person name="Farkas M."/>
            <person name="Kriszt B."/>
            <person name="Maroti G."/>
            <person name="Horvath B."/>
        </authorList>
    </citation>
    <scope>NUCLEOTIDE SEQUENCE [LARGE SCALE GENOMIC DNA]</scope>
    <source>
        <strain evidence="4 5">Buc</strain>
    </source>
</reference>
<dbReference type="InterPro" id="IPR023155">
    <property type="entry name" value="Cyt_c-552/4"/>
</dbReference>
<dbReference type="PROSITE" id="PS50005">
    <property type="entry name" value="TPR"/>
    <property type="match status" value="1"/>
</dbReference>
<keyword evidence="1" id="KW-0732">Signal</keyword>
<dbReference type="Gene3D" id="1.25.40.10">
    <property type="entry name" value="Tetratricopeptide repeat domain"/>
    <property type="match status" value="1"/>
</dbReference>
<name>A0A6C2CDH1_9RHOO</name>
<dbReference type="Pfam" id="PF13435">
    <property type="entry name" value="Cytochrome_C554"/>
    <property type="match status" value="2"/>
</dbReference>
<dbReference type="OrthoDB" id="9814800at2"/>
<dbReference type="InterPro" id="IPR019734">
    <property type="entry name" value="TPR_rpt"/>
</dbReference>
<feature type="repeat" description="TPR" evidence="2">
    <location>
        <begin position="561"/>
        <end position="594"/>
    </location>
</feature>
<accession>A0A6C2CDH1</accession>
<dbReference type="PANTHER" id="PTHR35038">
    <property type="entry name" value="DISSIMILATORY SULFITE REDUCTASE SIRA"/>
    <property type="match status" value="1"/>
</dbReference>
<feature type="domain" description="Cytochrome c-552/4" evidence="3">
    <location>
        <begin position="23"/>
        <end position="48"/>
    </location>
</feature>
<feature type="domain" description="Cytochrome c-552/4" evidence="3">
    <location>
        <begin position="156"/>
        <end position="196"/>
    </location>
</feature>
<dbReference type="PANTHER" id="PTHR35038:SF8">
    <property type="entry name" value="C-TYPE POLYHEME CYTOCHROME OMCC"/>
    <property type="match status" value="1"/>
</dbReference>
<dbReference type="AlphaFoldDB" id="A0A6C2CDH1"/>
<evidence type="ECO:0000313" key="5">
    <source>
        <dbReference type="Proteomes" id="UP000389128"/>
    </source>
</evidence>
<protein>
    <submittedName>
        <fullName evidence="4">Tetratricopeptide repeat protein</fullName>
    </submittedName>
</protein>
<dbReference type="Pfam" id="PF14559">
    <property type="entry name" value="TPR_19"/>
    <property type="match status" value="1"/>
</dbReference>
<dbReference type="InterPro" id="IPR036280">
    <property type="entry name" value="Multihaem_cyt_sf"/>
</dbReference>
<evidence type="ECO:0000259" key="3">
    <source>
        <dbReference type="Pfam" id="PF13435"/>
    </source>
</evidence>
<keyword evidence="2" id="KW-0802">TPR repeat</keyword>
<comment type="caution">
    <text evidence="4">The sequence shown here is derived from an EMBL/GenBank/DDBJ whole genome shotgun (WGS) entry which is preliminary data.</text>
</comment>
<dbReference type="Proteomes" id="UP000389128">
    <property type="component" value="Unassembled WGS sequence"/>
</dbReference>
<dbReference type="SUPFAM" id="SSF48452">
    <property type="entry name" value="TPR-like"/>
    <property type="match status" value="1"/>
</dbReference>
<proteinExistence type="predicted"/>
<dbReference type="SMART" id="SM00028">
    <property type="entry name" value="TPR"/>
    <property type="match status" value="2"/>
</dbReference>
<dbReference type="GO" id="GO:0016491">
    <property type="term" value="F:oxidoreductase activity"/>
    <property type="evidence" value="ECO:0007669"/>
    <property type="project" value="TreeGrafter"/>
</dbReference>
<evidence type="ECO:0000256" key="1">
    <source>
        <dbReference type="ARBA" id="ARBA00022729"/>
    </source>
</evidence>
<keyword evidence="5" id="KW-1185">Reference proteome</keyword>
<dbReference type="RefSeq" id="WP_148581444.1">
    <property type="nucleotide sequence ID" value="NZ_SDKK01000035.1"/>
</dbReference>
<sequence length="729" mass="76843">MCLSLCAGLARGGEAPRAVGSATCVSCHADEGRRWQASHHAQAMQPATEATVRGDFADARFTQGARQVRFFRRGAGFFIRTEGPDGQPADFQVTHTFGVHPLQQYLIPLPGGRLQAFDIAWDTRSPAEGGQRWFALALHEKARPGEALHWTGRELNWNFMCAGCHSTGVVKHHDPASGHYRTTSTDQAVGCEACHGAGSAHVAEARGAAVAAGDGHGLPVATRVLRRLVFAFDGSAPIARPQGDPAVGQRAGEVCAGCHSRRQQLVAAPRPEAPFLDNFRPALIEPGVYHPDGQIDDEVFEYGSFVQSAMHRAGVTCTHCHDPHDGKPRASGNALCAQCHLQARYDAASHHRHAPGSTGAACTACHMPTKTYMGVHVRHDHRLAVPRPDVSVRLGTPDACTACHTDRRPDWAAAALESWRGKPAAGKGIADLLAALWRGGWPGSALARALEADYPAIQQASVLASSGGRPAGAQVALARAAGGRDGLLRLGAARALAVLPPGPAAAIGVPLLDDPLRAVRIEAARSLAGLPAGALPDGPRNQLAVVIDELLATERLAAERPEAHVNLARLHLARGDPAAAEAALRTALRLDPAFVPALINLADLFRAGGQGDAEGLLRQAMTLAPHAAEPRHALALLLIRQGRREAALPLLEEAVSRAPGNGRYALVAGVALLEAGCLDQAAVLLAASRLRLPDDPDLLRLAARIEARRGRPEQAATLAAELDLLLRSP</sequence>
<dbReference type="InterPro" id="IPR011990">
    <property type="entry name" value="TPR-like_helical_dom_sf"/>
</dbReference>